<gene>
    <name evidence="1" type="ORF">S03H2_40626</name>
</gene>
<comment type="caution">
    <text evidence="1">The sequence shown here is derived from an EMBL/GenBank/DDBJ whole genome shotgun (WGS) entry which is preliminary data.</text>
</comment>
<sequence>VLKTDFKNLVIDILKWGFLIKKILTLTMV</sequence>
<name>X1GLU1_9ZZZZ</name>
<accession>X1GLU1</accession>
<evidence type="ECO:0000313" key="1">
    <source>
        <dbReference type="EMBL" id="GAH58157.1"/>
    </source>
</evidence>
<protein>
    <submittedName>
        <fullName evidence="1">Uncharacterized protein</fullName>
    </submittedName>
</protein>
<feature type="non-terminal residue" evidence="1">
    <location>
        <position position="1"/>
    </location>
</feature>
<reference evidence="1" key="1">
    <citation type="journal article" date="2014" name="Front. Microbiol.">
        <title>High frequency of phylogenetically diverse reductive dehalogenase-homologous genes in deep subseafloor sedimentary metagenomes.</title>
        <authorList>
            <person name="Kawai M."/>
            <person name="Futagami T."/>
            <person name="Toyoda A."/>
            <person name="Takaki Y."/>
            <person name="Nishi S."/>
            <person name="Hori S."/>
            <person name="Arai W."/>
            <person name="Tsubouchi T."/>
            <person name="Morono Y."/>
            <person name="Uchiyama I."/>
            <person name="Ito T."/>
            <person name="Fujiyama A."/>
            <person name="Inagaki F."/>
            <person name="Takami H."/>
        </authorList>
    </citation>
    <scope>NUCLEOTIDE SEQUENCE</scope>
    <source>
        <strain evidence="1">Expedition CK06-06</strain>
    </source>
</reference>
<dbReference type="AlphaFoldDB" id="X1GLU1"/>
<dbReference type="EMBL" id="BARU01025203">
    <property type="protein sequence ID" value="GAH58157.1"/>
    <property type="molecule type" value="Genomic_DNA"/>
</dbReference>
<organism evidence="1">
    <name type="scientific">marine sediment metagenome</name>
    <dbReference type="NCBI Taxonomy" id="412755"/>
    <lineage>
        <taxon>unclassified sequences</taxon>
        <taxon>metagenomes</taxon>
        <taxon>ecological metagenomes</taxon>
    </lineage>
</organism>
<proteinExistence type="predicted"/>